<organism evidence="2 3">
    <name type="scientific">Candidatus Sungbacteria bacterium GWC2_49_10</name>
    <dbReference type="NCBI Taxonomy" id="1802263"/>
    <lineage>
        <taxon>Bacteria</taxon>
        <taxon>Candidatus Sungiibacteriota</taxon>
    </lineage>
</organism>
<reference evidence="2 3" key="1">
    <citation type="journal article" date="2016" name="Nat. Commun.">
        <title>Thousands of microbial genomes shed light on interconnected biogeochemical processes in an aquifer system.</title>
        <authorList>
            <person name="Anantharaman K."/>
            <person name="Brown C.T."/>
            <person name="Hug L.A."/>
            <person name="Sharon I."/>
            <person name="Castelle C.J."/>
            <person name="Probst A.J."/>
            <person name="Thomas B.C."/>
            <person name="Singh A."/>
            <person name="Wilkins M.J."/>
            <person name="Karaoz U."/>
            <person name="Brodie E.L."/>
            <person name="Williams K.H."/>
            <person name="Hubbard S.S."/>
            <person name="Banfield J.F."/>
        </authorList>
    </citation>
    <scope>NUCLEOTIDE SEQUENCE [LARGE SCALE GENOMIC DNA]</scope>
</reference>
<comment type="caution">
    <text evidence="2">The sequence shown here is derived from an EMBL/GenBank/DDBJ whole genome shotgun (WGS) entry which is preliminary data.</text>
</comment>
<dbReference type="AlphaFoldDB" id="A0A1G2K1I6"/>
<accession>A0A1G2K1I6</accession>
<feature type="region of interest" description="Disordered" evidence="1">
    <location>
        <begin position="141"/>
        <end position="342"/>
    </location>
</feature>
<feature type="compositionally biased region" description="Pro residues" evidence="1">
    <location>
        <begin position="147"/>
        <end position="198"/>
    </location>
</feature>
<evidence type="ECO:0000313" key="2">
    <source>
        <dbReference type="EMBL" id="OGZ93299.1"/>
    </source>
</evidence>
<feature type="compositionally biased region" description="Basic and acidic residues" evidence="1">
    <location>
        <begin position="283"/>
        <end position="299"/>
    </location>
</feature>
<feature type="compositionally biased region" description="Basic and acidic residues" evidence="1">
    <location>
        <begin position="240"/>
        <end position="259"/>
    </location>
</feature>
<proteinExistence type="predicted"/>
<name>A0A1G2K1I6_9BACT</name>
<dbReference type="EMBL" id="MHQB01000041">
    <property type="protein sequence ID" value="OGZ93299.1"/>
    <property type="molecule type" value="Genomic_DNA"/>
</dbReference>
<evidence type="ECO:0000256" key="1">
    <source>
        <dbReference type="SAM" id="MobiDB-lite"/>
    </source>
</evidence>
<sequence>MKTFTDKEISDSASRLTQPLREAIYSADIAEVIVAISAKYSITGRKISNVSGEIGYIILGLARPEEFTSRLSDRLGIKTDDARKLVQDIYQSVLKPLATELKHLYGFELNENAFNAKPPPVAPQAEPQKPATLVIPPRPVVQQTEPTPRPAPPSPPPASTQANPPPPAITPAEPRPLPPRQAPSAPPPAPNPPYPPQQRPQMPKNAVSSETSLSSPKPAAPTVPRAPISIFSPQIPAQELPREPSRPAPEKPTLPHEPRVFTPRRPTFPPQDTDPYRETVMPQEKELQQKRDTVSDPRGTEPPFQVKRGEPPYVNPKIPPIDLRDDAPRPPAPPDPHWEKLT</sequence>
<feature type="compositionally biased region" description="Polar residues" evidence="1">
    <location>
        <begin position="206"/>
        <end position="215"/>
    </location>
</feature>
<protein>
    <submittedName>
        <fullName evidence="2">Uncharacterized protein</fullName>
    </submittedName>
</protein>
<dbReference type="Proteomes" id="UP000177392">
    <property type="component" value="Unassembled WGS sequence"/>
</dbReference>
<gene>
    <name evidence="2" type="ORF">A2131_02070</name>
</gene>
<evidence type="ECO:0000313" key="3">
    <source>
        <dbReference type="Proteomes" id="UP000177392"/>
    </source>
</evidence>
<feature type="compositionally biased region" description="Low complexity" evidence="1">
    <location>
        <begin position="260"/>
        <end position="273"/>
    </location>
</feature>
<dbReference type="PRINTS" id="PR01217">
    <property type="entry name" value="PRICHEXTENSN"/>
</dbReference>